<evidence type="ECO:0000256" key="7">
    <source>
        <dbReference type="ARBA" id="ARBA00023136"/>
    </source>
</evidence>
<feature type="transmembrane region" description="Helical" evidence="8">
    <location>
        <begin position="352"/>
        <end position="378"/>
    </location>
</feature>
<feature type="transmembrane region" description="Helical" evidence="8">
    <location>
        <begin position="68"/>
        <end position="86"/>
    </location>
</feature>
<feature type="transmembrane region" description="Helical" evidence="8">
    <location>
        <begin position="31"/>
        <end position="56"/>
    </location>
</feature>
<accession>A0A8S4Q995</accession>
<dbReference type="InterPro" id="IPR051359">
    <property type="entry name" value="CaCA_antiporter"/>
</dbReference>
<evidence type="ECO:0000259" key="9">
    <source>
        <dbReference type="Pfam" id="PF01699"/>
    </source>
</evidence>
<feature type="transmembrane region" description="Helical" evidence="8">
    <location>
        <begin position="281"/>
        <end position="302"/>
    </location>
</feature>
<feature type="transmembrane region" description="Helical" evidence="8">
    <location>
        <begin position="423"/>
        <end position="444"/>
    </location>
</feature>
<evidence type="ECO:0000256" key="3">
    <source>
        <dbReference type="ARBA" id="ARBA00022449"/>
    </source>
</evidence>
<keyword evidence="4" id="KW-0106">Calcium</keyword>
<dbReference type="PANTHER" id="PTHR12266:SF0">
    <property type="entry name" value="MITOCHONDRIAL SODIUM_CALCIUM EXCHANGER PROTEIN"/>
    <property type="match status" value="1"/>
</dbReference>
<dbReference type="EMBL" id="CAIIXF020000221">
    <property type="protein sequence ID" value="CAH1803024.1"/>
    <property type="molecule type" value="Genomic_DNA"/>
</dbReference>
<comment type="caution">
    <text evidence="10">The sequence shown here is derived from an EMBL/GenBank/DDBJ whole genome shotgun (WGS) entry which is preliminary data.</text>
</comment>
<dbReference type="InterPro" id="IPR044880">
    <property type="entry name" value="NCX_ion-bd_dom_sf"/>
</dbReference>
<gene>
    <name evidence="10" type="ORF">OFUS_LOCUS26653</name>
</gene>
<feature type="transmembrane region" description="Helical" evidence="8">
    <location>
        <begin position="253"/>
        <end position="275"/>
    </location>
</feature>
<evidence type="ECO:0000256" key="8">
    <source>
        <dbReference type="SAM" id="Phobius"/>
    </source>
</evidence>
<dbReference type="GO" id="GO:0006874">
    <property type="term" value="P:intracellular calcium ion homeostasis"/>
    <property type="evidence" value="ECO:0007669"/>
    <property type="project" value="TreeGrafter"/>
</dbReference>
<proteinExistence type="predicted"/>
<name>A0A8S4Q995_OWEFU</name>
<keyword evidence="4" id="KW-0406">Ion transport</keyword>
<feature type="transmembrane region" description="Helical" evidence="8">
    <location>
        <begin position="390"/>
        <end position="417"/>
    </location>
</feature>
<feature type="domain" description="Sodium/calcium exchanger membrane region" evidence="9">
    <location>
        <begin position="288"/>
        <end position="437"/>
    </location>
</feature>
<feature type="transmembrane region" description="Helical" evidence="8">
    <location>
        <begin position="92"/>
        <end position="113"/>
    </location>
</feature>
<feature type="transmembrane region" description="Helical" evidence="8">
    <location>
        <begin position="309"/>
        <end position="332"/>
    </location>
</feature>
<keyword evidence="6 8" id="KW-1133">Transmembrane helix</keyword>
<organism evidence="10 11">
    <name type="scientific">Owenia fusiformis</name>
    <name type="common">Polychaete worm</name>
    <dbReference type="NCBI Taxonomy" id="6347"/>
    <lineage>
        <taxon>Eukaryota</taxon>
        <taxon>Metazoa</taxon>
        <taxon>Spiralia</taxon>
        <taxon>Lophotrochozoa</taxon>
        <taxon>Annelida</taxon>
        <taxon>Polychaeta</taxon>
        <taxon>Sedentaria</taxon>
        <taxon>Canalipalpata</taxon>
        <taxon>Sabellida</taxon>
        <taxon>Oweniida</taxon>
        <taxon>Oweniidae</taxon>
        <taxon>Owenia</taxon>
    </lineage>
</organism>
<feature type="transmembrane region" description="Helical" evidence="8">
    <location>
        <begin position="193"/>
        <end position="212"/>
    </location>
</feature>
<keyword evidence="4" id="KW-0109">Calcium transport</keyword>
<evidence type="ECO:0000313" key="11">
    <source>
        <dbReference type="Proteomes" id="UP000749559"/>
    </source>
</evidence>
<dbReference type="Pfam" id="PF01699">
    <property type="entry name" value="Na_Ca_ex"/>
    <property type="match status" value="2"/>
</dbReference>
<dbReference type="Gene3D" id="1.20.1420.30">
    <property type="entry name" value="NCX, central ion-binding region"/>
    <property type="match status" value="2"/>
</dbReference>
<evidence type="ECO:0000313" key="10">
    <source>
        <dbReference type="EMBL" id="CAH1803024.1"/>
    </source>
</evidence>
<dbReference type="OrthoDB" id="407410at2759"/>
<evidence type="ECO:0000256" key="5">
    <source>
        <dbReference type="ARBA" id="ARBA00022692"/>
    </source>
</evidence>
<feature type="non-terminal residue" evidence="10">
    <location>
        <position position="1"/>
    </location>
</feature>
<dbReference type="PANTHER" id="PTHR12266">
    <property type="entry name" value="NA+/CA2+ K+ INDEPENDENT EXCHANGER"/>
    <property type="match status" value="1"/>
</dbReference>
<keyword evidence="2" id="KW-0813">Transport</keyword>
<feature type="domain" description="Sodium/calcium exchanger membrane region" evidence="9">
    <location>
        <begin position="1"/>
        <end position="107"/>
    </location>
</feature>
<protein>
    <recommendedName>
        <fullName evidence="9">Sodium/calcium exchanger membrane region domain-containing protein</fullName>
    </recommendedName>
</protein>
<dbReference type="InterPro" id="IPR004837">
    <property type="entry name" value="NaCa_Exmemb"/>
</dbReference>
<evidence type="ECO:0000256" key="2">
    <source>
        <dbReference type="ARBA" id="ARBA00022448"/>
    </source>
</evidence>
<dbReference type="GO" id="GO:0016020">
    <property type="term" value="C:membrane"/>
    <property type="evidence" value="ECO:0007669"/>
    <property type="project" value="UniProtKB-SubCell"/>
</dbReference>
<keyword evidence="7 8" id="KW-0472">Membrane</keyword>
<reference evidence="10" key="1">
    <citation type="submission" date="2022-03" db="EMBL/GenBank/DDBJ databases">
        <authorList>
            <person name="Martin C."/>
        </authorList>
    </citation>
    <scope>NUCLEOTIDE SEQUENCE</scope>
</reference>
<comment type="subcellular location">
    <subcellularLocation>
        <location evidence="1">Membrane</location>
        <topology evidence="1">Multi-pass membrane protein</topology>
    </subcellularLocation>
</comment>
<sequence>GVTLLAFGNGAPDIFSAIAAIGNAKNGDAGLALGALIGAGVFVTTIVPAAIALVVPFKAMERPFIRDIVFYLIAVFATFVVLYHRHIVTAEAIAFIGLYVVYVIVVVVGRYIYQEQKKKRNVNLPNIQDDGVVIRDPAALVDPITAVEQPDESTPLLDNGSGNTNEGPLKEFLNAINPIDVDDFKEKKIYWKIYELFKSPLLFLFTITTPIVEPEKPKKNWNRHLNSLHCMTSPLFCILAAKHDVALSYINGVFPVLALVFLVGIPVAALVYFTSKNDEPPVYHTVFAFIGFVVSVIWIYAIANEIVNILQMFGVVFNLSNAVLGLTLLAWGNSIGDLVADTVMAKAGYPRTGISACFGGPLFNLLLGVGIPFTIGCINKGGIFYIQFTFIQVILLGFLALSLLSSLIYLVIFKFYISRGYGVYLICLYVTFLTVALLVETGVIDVQFN</sequence>
<evidence type="ECO:0000256" key="1">
    <source>
        <dbReference type="ARBA" id="ARBA00004141"/>
    </source>
</evidence>
<keyword evidence="5 8" id="KW-0812">Transmembrane</keyword>
<dbReference type="Proteomes" id="UP000749559">
    <property type="component" value="Unassembled WGS sequence"/>
</dbReference>
<dbReference type="GO" id="GO:0005432">
    <property type="term" value="F:calcium:sodium antiporter activity"/>
    <property type="evidence" value="ECO:0007669"/>
    <property type="project" value="TreeGrafter"/>
</dbReference>
<keyword evidence="11" id="KW-1185">Reference proteome</keyword>
<dbReference type="AlphaFoldDB" id="A0A8S4Q995"/>
<evidence type="ECO:0000256" key="6">
    <source>
        <dbReference type="ARBA" id="ARBA00022989"/>
    </source>
</evidence>
<keyword evidence="3" id="KW-0050">Antiport</keyword>
<evidence type="ECO:0000256" key="4">
    <source>
        <dbReference type="ARBA" id="ARBA00022568"/>
    </source>
</evidence>